<dbReference type="GeneID" id="42774821"/>
<dbReference type="CDD" id="cd10944">
    <property type="entry name" value="CE4_SmPgdA_like"/>
    <property type="match status" value="1"/>
</dbReference>
<dbReference type="PROSITE" id="PS51677">
    <property type="entry name" value="NODB"/>
    <property type="match status" value="1"/>
</dbReference>
<protein>
    <submittedName>
        <fullName evidence="2">Polysaccharide deacetylase</fullName>
    </submittedName>
</protein>
<evidence type="ECO:0000313" key="3">
    <source>
        <dbReference type="Proteomes" id="UP000092714"/>
    </source>
</evidence>
<gene>
    <name evidence="2" type="ORF">CP373A1_10410</name>
</gene>
<dbReference type="PANTHER" id="PTHR10587">
    <property type="entry name" value="GLYCOSYL TRANSFERASE-RELATED"/>
    <property type="match status" value="1"/>
</dbReference>
<dbReference type="Pfam" id="PF01522">
    <property type="entry name" value="Polysacc_deac_1"/>
    <property type="match status" value="1"/>
</dbReference>
<reference evidence="2 3" key="1">
    <citation type="submission" date="2016-06" db="EMBL/GenBank/DDBJ databases">
        <authorList>
            <person name="Kjaerup R.B."/>
            <person name="Dalgaard T.S."/>
            <person name="Juul-Madsen H.R."/>
        </authorList>
    </citation>
    <scope>NUCLEOTIDE SEQUENCE [LARGE SCALE GENOMIC DNA]</scope>
    <source>
        <strain evidence="2 3">373-A1</strain>
    </source>
</reference>
<dbReference type="eggNOG" id="COG0726">
    <property type="taxonomic scope" value="Bacteria"/>
</dbReference>
<dbReference type="SUPFAM" id="SSF88713">
    <property type="entry name" value="Glycoside hydrolase/deacetylase"/>
    <property type="match status" value="1"/>
</dbReference>
<proteinExistence type="predicted"/>
<accession>A0A1B8RPZ4</accession>
<evidence type="ECO:0000259" key="1">
    <source>
        <dbReference type="PROSITE" id="PS51677"/>
    </source>
</evidence>
<sequence>MKYRVRRSLLFSLGMLILTFMFGASVPSVKVFNIEDQTYNEDYANKKIIYLTFDDGPSSKVTDGVLEVLKEKDVKATFFLIGNQIKDKEDVVKRIYNEGHGIGLHTYNHKFKYVYRNEDTFIKEMVECRNEINRVVGISPNIIRFPGGSYKHLSKQFLSKLHDNNFKVYDWNLDNTDGMNQKLDPNVLYKKAIKGSENLHPIILLMHCTDMNKNTYKALPDIIDYYKNEGYQFRVIDENTPEMYFRIK</sequence>
<dbReference type="Proteomes" id="UP000092714">
    <property type="component" value="Unassembled WGS sequence"/>
</dbReference>
<dbReference type="InterPro" id="IPR050248">
    <property type="entry name" value="Polysacc_deacetylase_ArnD"/>
</dbReference>
<feature type="domain" description="NodB homology" evidence="1">
    <location>
        <begin position="47"/>
        <end position="234"/>
    </location>
</feature>
<evidence type="ECO:0000313" key="2">
    <source>
        <dbReference type="EMBL" id="OBY10900.1"/>
    </source>
</evidence>
<dbReference type="GO" id="GO:0016810">
    <property type="term" value="F:hydrolase activity, acting on carbon-nitrogen (but not peptide) bonds"/>
    <property type="evidence" value="ECO:0007669"/>
    <property type="project" value="InterPro"/>
</dbReference>
<dbReference type="PANTHER" id="PTHR10587:SF125">
    <property type="entry name" value="POLYSACCHARIDE DEACETYLASE YHEN-RELATED"/>
    <property type="match status" value="1"/>
</dbReference>
<dbReference type="GO" id="GO:0005975">
    <property type="term" value="P:carbohydrate metabolic process"/>
    <property type="evidence" value="ECO:0007669"/>
    <property type="project" value="InterPro"/>
</dbReference>
<dbReference type="AlphaFoldDB" id="A0A1B8RPZ4"/>
<organism evidence="2 3">
    <name type="scientific">Clostridium paraputrificum</name>
    <dbReference type="NCBI Taxonomy" id="29363"/>
    <lineage>
        <taxon>Bacteria</taxon>
        <taxon>Bacillati</taxon>
        <taxon>Bacillota</taxon>
        <taxon>Clostridia</taxon>
        <taxon>Eubacteriales</taxon>
        <taxon>Clostridiaceae</taxon>
        <taxon>Clostridium</taxon>
    </lineage>
</organism>
<keyword evidence="3" id="KW-1185">Reference proteome</keyword>
<dbReference type="Gene3D" id="3.20.20.370">
    <property type="entry name" value="Glycoside hydrolase/deacetylase"/>
    <property type="match status" value="1"/>
</dbReference>
<comment type="caution">
    <text evidence="2">The sequence shown here is derived from an EMBL/GenBank/DDBJ whole genome shotgun (WGS) entry which is preliminary data.</text>
</comment>
<dbReference type="EMBL" id="MAPZ01000019">
    <property type="protein sequence ID" value="OBY10900.1"/>
    <property type="molecule type" value="Genomic_DNA"/>
</dbReference>
<dbReference type="InterPro" id="IPR011330">
    <property type="entry name" value="Glyco_hydro/deAcase_b/a-brl"/>
</dbReference>
<dbReference type="RefSeq" id="WP_027096986.1">
    <property type="nucleotide sequence ID" value="NZ_CABHIH010000002.1"/>
</dbReference>
<name>A0A1B8RPZ4_9CLOT</name>
<dbReference type="InterPro" id="IPR002509">
    <property type="entry name" value="NODB_dom"/>
</dbReference>